<reference evidence="5" key="2">
    <citation type="submission" date="2020-09" db="EMBL/GenBank/DDBJ databases">
        <authorList>
            <person name="Sun Q."/>
            <person name="Ohkuma M."/>
        </authorList>
    </citation>
    <scope>NUCLEOTIDE SEQUENCE</scope>
    <source>
        <strain evidence="5">JCM 14719</strain>
    </source>
</reference>
<dbReference type="InterPro" id="IPR018356">
    <property type="entry name" value="Tscrpt_reg_HTH_DeoR_CS"/>
</dbReference>
<dbReference type="Proteomes" id="UP000637720">
    <property type="component" value="Unassembled WGS sequence"/>
</dbReference>
<keyword evidence="6" id="KW-1185">Reference proteome</keyword>
<evidence type="ECO:0000256" key="2">
    <source>
        <dbReference type="ARBA" id="ARBA00023125"/>
    </source>
</evidence>
<organism evidence="5 6">
    <name type="scientific">Calditerricola satsumensis</name>
    <dbReference type="NCBI Taxonomy" id="373054"/>
    <lineage>
        <taxon>Bacteria</taxon>
        <taxon>Bacillati</taxon>
        <taxon>Bacillota</taxon>
        <taxon>Bacilli</taxon>
        <taxon>Bacillales</taxon>
        <taxon>Bacillaceae</taxon>
        <taxon>Calditerricola</taxon>
    </lineage>
</organism>
<evidence type="ECO:0008006" key="7">
    <source>
        <dbReference type="Google" id="ProtNLM"/>
    </source>
</evidence>
<dbReference type="InterPro" id="IPR014208">
    <property type="entry name" value="Spore_III_D"/>
</dbReference>
<sequence length="164" mass="18892">MEPLTVFHPFTPLSLFRKGAFLFQLPQHVPGQRKPPKSLVWLGKIEYRAPIANILYQTHNPREARGVHDYIKERTLKIGRYIVETRNTVRTIAKKFGVSKSTVHKDLTERLPEINPELANQVKEILEYHKSIRHIRGGEATKIKYKGKGEKKQQGTDAQAQSRS</sequence>
<evidence type="ECO:0000256" key="3">
    <source>
        <dbReference type="ARBA" id="ARBA00023163"/>
    </source>
</evidence>
<proteinExistence type="predicted"/>
<dbReference type="EMBL" id="BMOF01000009">
    <property type="protein sequence ID" value="GGJ95951.1"/>
    <property type="molecule type" value="Genomic_DNA"/>
</dbReference>
<dbReference type="AlphaFoldDB" id="A0A8J3B4Y9"/>
<evidence type="ECO:0000313" key="6">
    <source>
        <dbReference type="Proteomes" id="UP000637720"/>
    </source>
</evidence>
<accession>A0A8J3B4Y9</accession>
<dbReference type="GO" id="GO:0003700">
    <property type="term" value="F:DNA-binding transcription factor activity"/>
    <property type="evidence" value="ECO:0007669"/>
    <property type="project" value="InterPro"/>
</dbReference>
<reference evidence="5" key="1">
    <citation type="journal article" date="2014" name="Int. J. Syst. Evol. Microbiol.">
        <title>Complete genome sequence of Corynebacterium casei LMG S-19264T (=DSM 44701T), isolated from a smear-ripened cheese.</title>
        <authorList>
            <consortium name="US DOE Joint Genome Institute (JGI-PGF)"/>
            <person name="Walter F."/>
            <person name="Albersmeier A."/>
            <person name="Kalinowski J."/>
            <person name="Ruckert C."/>
        </authorList>
    </citation>
    <scope>NUCLEOTIDE SEQUENCE</scope>
    <source>
        <strain evidence="5">JCM 14719</strain>
    </source>
</reference>
<protein>
    <recommendedName>
        <fullName evidence="7">Sporulation transcriptional regulator SpoIIID</fullName>
    </recommendedName>
</protein>
<keyword evidence="3" id="KW-0804">Transcription</keyword>
<keyword evidence="1" id="KW-0805">Transcription regulation</keyword>
<evidence type="ECO:0000256" key="1">
    <source>
        <dbReference type="ARBA" id="ARBA00023015"/>
    </source>
</evidence>
<feature type="region of interest" description="Disordered" evidence="4">
    <location>
        <begin position="143"/>
        <end position="164"/>
    </location>
</feature>
<dbReference type="NCBIfam" id="TIGR02844">
    <property type="entry name" value="spore_III_D"/>
    <property type="match status" value="1"/>
</dbReference>
<evidence type="ECO:0000256" key="4">
    <source>
        <dbReference type="SAM" id="MobiDB-lite"/>
    </source>
</evidence>
<comment type="caution">
    <text evidence="5">The sequence shown here is derived from an EMBL/GenBank/DDBJ whole genome shotgun (WGS) entry which is preliminary data.</text>
</comment>
<dbReference type="GO" id="GO:0003677">
    <property type="term" value="F:DNA binding"/>
    <property type="evidence" value="ECO:0007669"/>
    <property type="project" value="UniProtKB-KW"/>
</dbReference>
<dbReference type="PROSITE" id="PS00894">
    <property type="entry name" value="HTH_DEOR_1"/>
    <property type="match status" value="1"/>
</dbReference>
<keyword evidence="2" id="KW-0238">DNA-binding</keyword>
<name>A0A8J3B4Y9_9BACI</name>
<dbReference type="Pfam" id="PF12116">
    <property type="entry name" value="SpoIIID"/>
    <property type="match status" value="1"/>
</dbReference>
<feature type="compositionally biased region" description="Basic and acidic residues" evidence="4">
    <location>
        <begin position="143"/>
        <end position="154"/>
    </location>
</feature>
<gene>
    <name evidence="5" type="ORF">GCM10007043_07200</name>
</gene>
<evidence type="ECO:0000313" key="5">
    <source>
        <dbReference type="EMBL" id="GGJ95951.1"/>
    </source>
</evidence>